<keyword evidence="1" id="KW-0862">Zinc</keyword>
<dbReference type="GO" id="GO:0008270">
    <property type="term" value="F:zinc ion binding"/>
    <property type="evidence" value="ECO:0007669"/>
    <property type="project" value="UniProtKB-KW"/>
</dbReference>
<dbReference type="Proteomes" id="UP000053555">
    <property type="component" value="Unassembled WGS sequence"/>
</dbReference>
<accession>A0A0B2PN28</accession>
<evidence type="ECO:0000259" key="2">
    <source>
        <dbReference type="PROSITE" id="PS50157"/>
    </source>
</evidence>
<evidence type="ECO:0000256" key="1">
    <source>
        <dbReference type="PROSITE-ProRule" id="PRU00042"/>
    </source>
</evidence>
<keyword evidence="1" id="KW-0479">Metal-binding</keyword>
<dbReference type="InterPro" id="IPR013087">
    <property type="entry name" value="Znf_C2H2_type"/>
</dbReference>
<protein>
    <submittedName>
        <fullName evidence="3">Zinc finger protein ZAT4</fullName>
    </submittedName>
</protein>
<organism evidence="3">
    <name type="scientific">Glycine soja</name>
    <name type="common">Wild soybean</name>
    <dbReference type="NCBI Taxonomy" id="3848"/>
    <lineage>
        <taxon>Eukaryota</taxon>
        <taxon>Viridiplantae</taxon>
        <taxon>Streptophyta</taxon>
        <taxon>Embryophyta</taxon>
        <taxon>Tracheophyta</taxon>
        <taxon>Spermatophyta</taxon>
        <taxon>Magnoliopsida</taxon>
        <taxon>eudicotyledons</taxon>
        <taxon>Gunneridae</taxon>
        <taxon>Pentapetalae</taxon>
        <taxon>rosids</taxon>
        <taxon>fabids</taxon>
        <taxon>Fabales</taxon>
        <taxon>Fabaceae</taxon>
        <taxon>Papilionoideae</taxon>
        <taxon>50 kb inversion clade</taxon>
        <taxon>NPAAA clade</taxon>
        <taxon>indigoferoid/millettioid clade</taxon>
        <taxon>Phaseoleae</taxon>
        <taxon>Glycine</taxon>
        <taxon>Glycine subgen. Soja</taxon>
    </lineage>
</organism>
<dbReference type="PANTHER" id="PTHR46869">
    <property type="entry name" value="C2H2-LIKE ZINC FINGER PROTEIN"/>
    <property type="match status" value="1"/>
</dbReference>
<keyword evidence="1" id="KW-0863">Zinc-finger</keyword>
<evidence type="ECO:0000313" key="3">
    <source>
        <dbReference type="EMBL" id="KHN09048.1"/>
    </source>
</evidence>
<dbReference type="Pfam" id="PF13912">
    <property type="entry name" value="zf-C2H2_6"/>
    <property type="match status" value="1"/>
</dbReference>
<sequence>MKDRYMGFEVRLLLEKLRTRTGWTRLENLNLARTLTREASLSVPLATKFSTHTKLGGHRSSHKKIKGCFASRNESSESNECVVEHQHGASFHNEVETVNESKKSKGHECPICLKVFPCGQALGGHKRSHMVGGFESRSFQTIVLQEPVAEIRDFLDLNLPAATKEESNSHADSNSNIPWWIVEDNHK</sequence>
<dbReference type="PROSITE" id="PS00028">
    <property type="entry name" value="ZINC_FINGER_C2H2_1"/>
    <property type="match status" value="1"/>
</dbReference>
<dbReference type="EMBL" id="KN665413">
    <property type="protein sequence ID" value="KHN09048.1"/>
    <property type="molecule type" value="Genomic_DNA"/>
</dbReference>
<reference evidence="3" key="1">
    <citation type="submission" date="2014-07" db="EMBL/GenBank/DDBJ databases">
        <title>Identification of a novel salt tolerance gene in wild soybean by whole-genome sequencing.</title>
        <authorList>
            <person name="Lam H.-M."/>
            <person name="Qi X."/>
            <person name="Li M.-W."/>
            <person name="Liu X."/>
            <person name="Xie M."/>
            <person name="Ni M."/>
            <person name="Xu X."/>
        </authorList>
    </citation>
    <scope>NUCLEOTIDE SEQUENCE [LARGE SCALE GENOMIC DNA]</scope>
    <source>
        <tissue evidence="3">Root</tissue>
    </source>
</reference>
<dbReference type="AlphaFoldDB" id="A0A0B2PN28"/>
<gene>
    <name evidence="3" type="ORF">glysoja_047458</name>
</gene>
<name>A0A0B2PN28_GLYSO</name>
<proteinExistence type="predicted"/>
<feature type="domain" description="C2H2-type" evidence="2">
    <location>
        <begin position="107"/>
        <end position="129"/>
    </location>
</feature>
<dbReference type="PANTHER" id="PTHR46869:SF6">
    <property type="entry name" value="C2H2-TYPE DOMAIN-CONTAINING PROTEIN"/>
    <property type="match status" value="1"/>
</dbReference>
<dbReference type="PROSITE" id="PS50157">
    <property type="entry name" value="ZINC_FINGER_C2H2_2"/>
    <property type="match status" value="1"/>
</dbReference>